<dbReference type="AlphaFoldDB" id="A0AAV7MNA2"/>
<sequence>MGGPGLELCVARDPGRLDIHAVRIGQGLWFRPYARLVMADRVPGCKRLGTLFTTTHTLLGQTGIPGRFGVPGPSLCQAYNSGQGPEPRTCPRVIYMMLGRAVASGPSLQPEYNAGQGPESLAAQDPALRYIHDVRKGWGLRSRPYARLVMADRVPGRKWLGILSTTTWPCSYRPHVMQAGSKVATDSGPYHALCTKLLGWA</sequence>
<dbReference type="EMBL" id="JANPWB010000014">
    <property type="protein sequence ID" value="KAJ1101705.1"/>
    <property type="molecule type" value="Genomic_DNA"/>
</dbReference>
<gene>
    <name evidence="1" type="ORF">NDU88_006770</name>
</gene>
<evidence type="ECO:0000313" key="1">
    <source>
        <dbReference type="EMBL" id="KAJ1101705.1"/>
    </source>
</evidence>
<protein>
    <submittedName>
        <fullName evidence="1">Uncharacterized protein</fullName>
    </submittedName>
</protein>
<evidence type="ECO:0000313" key="2">
    <source>
        <dbReference type="Proteomes" id="UP001066276"/>
    </source>
</evidence>
<proteinExistence type="predicted"/>
<keyword evidence="2" id="KW-1185">Reference proteome</keyword>
<dbReference type="Proteomes" id="UP001066276">
    <property type="component" value="Chromosome 10"/>
</dbReference>
<accession>A0AAV7MNA2</accession>
<comment type="caution">
    <text evidence="1">The sequence shown here is derived from an EMBL/GenBank/DDBJ whole genome shotgun (WGS) entry which is preliminary data.</text>
</comment>
<organism evidence="1 2">
    <name type="scientific">Pleurodeles waltl</name>
    <name type="common">Iberian ribbed newt</name>
    <dbReference type="NCBI Taxonomy" id="8319"/>
    <lineage>
        <taxon>Eukaryota</taxon>
        <taxon>Metazoa</taxon>
        <taxon>Chordata</taxon>
        <taxon>Craniata</taxon>
        <taxon>Vertebrata</taxon>
        <taxon>Euteleostomi</taxon>
        <taxon>Amphibia</taxon>
        <taxon>Batrachia</taxon>
        <taxon>Caudata</taxon>
        <taxon>Salamandroidea</taxon>
        <taxon>Salamandridae</taxon>
        <taxon>Pleurodelinae</taxon>
        <taxon>Pleurodeles</taxon>
    </lineage>
</organism>
<name>A0AAV7MNA2_PLEWA</name>
<reference evidence="1" key="1">
    <citation type="journal article" date="2022" name="bioRxiv">
        <title>Sequencing and chromosome-scale assembly of the giantPleurodeles waltlgenome.</title>
        <authorList>
            <person name="Brown T."/>
            <person name="Elewa A."/>
            <person name="Iarovenko S."/>
            <person name="Subramanian E."/>
            <person name="Araus A.J."/>
            <person name="Petzold A."/>
            <person name="Susuki M."/>
            <person name="Suzuki K.-i.T."/>
            <person name="Hayashi T."/>
            <person name="Toyoda A."/>
            <person name="Oliveira C."/>
            <person name="Osipova E."/>
            <person name="Leigh N.D."/>
            <person name="Simon A."/>
            <person name="Yun M.H."/>
        </authorList>
    </citation>
    <scope>NUCLEOTIDE SEQUENCE</scope>
    <source>
        <strain evidence="1">20211129_DDA</strain>
        <tissue evidence="1">Liver</tissue>
    </source>
</reference>